<dbReference type="Proteomes" id="UP001168990">
    <property type="component" value="Unassembled WGS sequence"/>
</dbReference>
<dbReference type="GO" id="GO:0005576">
    <property type="term" value="C:extracellular region"/>
    <property type="evidence" value="ECO:0007669"/>
    <property type="project" value="TreeGrafter"/>
</dbReference>
<evidence type="ECO:0000259" key="19">
    <source>
        <dbReference type="PROSITE" id="PS50287"/>
    </source>
</evidence>
<dbReference type="PANTHER" id="PTHR10913:SF78">
    <property type="entry name" value="AGRIN"/>
    <property type="match status" value="1"/>
</dbReference>
<dbReference type="PROSITE" id="PS50025">
    <property type="entry name" value="LAM_G_DOMAIN"/>
    <property type="match status" value="3"/>
</dbReference>
<evidence type="ECO:0000256" key="5">
    <source>
        <dbReference type="ARBA" id="ARBA00022536"/>
    </source>
</evidence>
<evidence type="ECO:0000259" key="16">
    <source>
        <dbReference type="PROSITE" id="PS50025"/>
    </source>
</evidence>
<feature type="disulfide bond" evidence="13">
    <location>
        <begin position="1025"/>
        <end position="1034"/>
    </location>
</feature>
<dbReference type="GO" id="GO:0001764">
    <property type="term" value="P:neuron migration"/>
    <property type="evidence" value="ECO:0007669"/>
    <property type="project" value="UniProtKB-ARBA"/>
</dbReference>
<keyword evidence="6" id="KW-0732">Signal</keyword>
<feature type="domain" description="SRCR" evidence="19">
    <location>
        <begin position="255"/>
        <end position="390"/>
    </location>
</feature>
<keyword evidence="3" id="KW-0964">Secreted</keyword>
<keyword evidence="8" id="KW-0221">Differentiation</keyword>
<proteinExistence type="predicted"/>
<evidence type="ECO:0000256" key="15">
    <source>
        <dbReference type="PROSITE-ProRule" id="PRU00460"/>
    </source>
</evidence>
<dbReference type="SUPFAM" id="SSF49899">
    <property type="entry name" value="Concanavalin A-like lectins/glucanases"/>
    <property type="match status" value="3"/>
</dbReference>
<evidence type="ECO:0000256" key="3">
    <source>
        <dbReference type="ARBA" id="ARBA00022525"/>
    </source>
</evidence>
<dbReference type="PROSITE" id="PS50027">
    <property type="entry name" value="EGF_LAM_2"/>
    <property type="match status" value="1"/>
</dbReference>
<dbReference type="CDD" id="cd00110">
    <property type="entry name" value="LamG"/>
    <property type="match status" value="3"/>
</dbReference>
<dbReference type="InterPro" id="IPR002049">
    <property type="entry name" value="LE_dom"/>
</dbReference>
<dbReference type="PROSITE" id="PS50026">
    <property type="entry name" value="EGF_3"/>
    <property type="match status" value="3"/>
</dbReference>
<dbReference type="InterPro" id="IPR001881">
    <property type="entry name" value="EGF-like_Ca-bd_dom"/>
</dbReference>
<dbReference type="InterPro" id="IPR001791">
    <property type="entry name" value="Laminin_G"/>
</dbReference>
<evidence type="ECO:0000259" key="20">
    <source>
        <dbReference type="PROSITE" id="PS51465"/>
    </source>
</evidence>
<feature type="domain" description="Kazal-like" evidence="20">
    <location>
        <begin position="191"/>
        <end position="238"/>
    </location>
</feature>
<dbReference type="InterPro" id="IPR002350">
    <property type="entry name" value="Kazal_dom"/>
</dbReference>
<dbReference type="FunFam" id="2.10.25.10:FF:000172">
    <property type="entry name" value="FAT atypical cadherin 3"/>
    <property type="match status" value="1"/>
</dbReference>
<evidence type="ECO:0000313" key="21">
    <source>
        <dbReference type="EMBL" id="KAK0176672.1"/>
    </source>
</evidence>
<feature type="domain" description="Kazal-like" evidence="20">
    <location>
        <begin position="349"/>
        <end position="423"/>
    </location>
</feature>
<feature type="domain" description="Laminin G" evidence="16">
    <location>
        <begin position="1659"/>
        <end position="1817"/>
    </location>
</feature>
<protein>
    <recommendedName>
        <fullName evidence="23">Agrin</fullName>
    </recommendedName>
</protein>
<evidence type="ECO:0008006" key="23">
    <source>
        <dbReference type="Google" id="ProtNLM"/>
    </source>
</evidence>
<dbReference type="Gene3D" id="2.60.120.200">
    <property type="match status" value="3"/>
</dbReference>
<feature type="disulfide bond" evidence="13">
    <location>
        <begin position="1374"/>
        <end position="1383"/>
    </location>
</feature>
<dbReference type="GO" id="GO:0005604">
    <property type="term" value="C:basement membrane"/>
    <property type="evidence" value="ECO:0007669"/>
    <property type="project" value="UniProtKB-SubCell"/>
</dbReference>
<dbReference type="PROSITE" id="PS00022">
    <property type="entry name" value="EGF_1"/>
    <property type="match status" value="4"/>
</dbReference>
<dbReference type="InterPro" id="IPR050653">
    <property type="entry name" value="Prot_Inhib_GrowthFact_Antg"/>
</dbReference>
<dbReference type="Pfam" id="PF00008">
    <property type="entry name" value="EGF"/>
    <property type="match status" value="3"/>
</dbReference>
<dbReference type="Pfam" id="PF07648">
    <property type="entry name" value="Kazal_2"/>
    <property type="match status" value="8"/>
</dbReference>
<comment type="caution">
    <text evidence="21">The sequence shown here is derived from an EMBL/GenBank/DDBJ whole genome shotgun (WGS) entry which is preliminary data.</text>
</comment>
<dbReference type="FunFam" id="3.30.60.30:FF:000024">
    <property type="entry name" value="Transmembrane agrin"/>
    <property type="match status" value="1"/>
</dbReference>
<feature type="domain" description="Kazal-like" evidence="20">
    <location>
        <begin position="42"/>
        <end position="94"/>
    </location>
</feature>
<feature type="domain" description="EGF-like" evidence="17">
    <location>
        <begin position="998"/>
        <end position="1035"/>
    </location>
</feature>
<evidence type="ECO:0000256" key="7">
    <source>
        <dbReference type="ARBA" id="ARBA00022737"/>
    </source>
</evidence>
<gene>
    <name evidence="21" type="ORF">PV328_000785</name>
</gene>
<feature type="domain" description="Laminin EGF-like" evidence="18">
    <location>
        <begin position="685"/>
        <end position="737"/>
    </location>
</feature>
<dbReference type="SMART" id="SM00179">
    <property type="entry name" value="EGF_CA"/>
    <property type="match status" value="3"/>
</dbReference>
<dbReference type="Pfam" id="PF02210">
    <property type="entry name" value="Laminin_G_2"/>
    <property type="match status" value="1"/>
</dbReference>
<feature type="domain" description="Laminin G" evidence="16">
    <location>
        <begin position="1393"/>
        <end position="1572"/>
    </location>
</feature>
<evidence type="ECO:0000256" key="4">
    <source>
        <dbReference type="ARBA" id="ARBA00022530"/>
    </source>
</evidence>
<dbReference type="SMART" id="SM00181">
    <property type="entry name" value="EGF"/>
    <property type="match status" value="5"/>
</dbReference>
<evidence type="ECO:0000256" key="1">
    <source>
        <dbReference type="ARBA" id="ARBA00004302"/>
    </source>
</evidence>
<evidence type="ECO:0000256" key="13">
    <source>
        <dbReference type="PROSITE-ProRule" id="PRU00076"/>
    </source>
</evidence>
<feature type="domain" description="Kazal-like" evidence="20">
    <location>
        <begin position="301"/>
        <end position="347"/>
    </location>
</feature>
<dbReference type="PROSITE" id="PS51465">
    <property type="entry name" value="KAZAL_2"/>
    <property type="match status" value="8"/>
</dbReference>
<organism evidence="21 22">
    <name type="scientific">Microctonus aethiopoides</name>
    <dbReference type="NCBI Taxonomy" id="144406"/>
    <lineage>
        <taxon>Eukaryota</taxon>
        <taxon>Metazoa</taxon>
        <taxon>Ecdysozoa</taxon>
        <taxon>Arthropoda</taxon>
        <taxon>Hexapoda</taxon>
        <taxon>Insecta</taxon>
        <taxon>Pterygota</taxon>
        <taxon>Neoptera</taxon>
        <taxon>Endopterygota</taxon>
        <taxon>Hymenoptera</taxon>
        <taxon>Apocrita</taxon>
        <taxon>Ichneumonoidea</taxon>
        <taxon>Braconidae</taxon>
        <taxon>Euphorinae</taxon>
        <taxon>Microctonus</taxon>
    </lineage>
</organism>
<dbReference type="GO" id="GO:0005509">
    <property type="term" value="F:calcium ion binding"/>
    <property type="evidence" value="ECO:0007669"/>
    <property type="project" value="InterPro"/>
</dbReference>
<evidence type="ECO:0000256" key="8">
    <source>
        <dbReference type="ARBA" id="ARBA00022782"/>
    </source>
</evidence>
<keyword evidence="9" id="KW-0084">Basement membrane</keyword>
<feature type="domain" description="Kazal-like" evidence="20">
    <location>
        <begin position="542"/>
        <end position="600"/>
    </location>
</feature>
<dbReference type="InterPro" id="IPR001190">
    <property type="entry name" value="SRCR"/>
</dbReference>
<feature type="disulfide bond" evidence="13">
    <location>
        <begin position="1596"/>
        <end position="1605"/>
    </location>
</feature>
<dbReference type="PROSITE" id="PS50287">
    <property type="entry name" value="SRCR_2"/>
    <property type="match status" value="1"/>
</dbReference>
<dbReference type="CDD" id="cd00054">
    <property type="entry name" value="EGF_CA"/>
    <property type="match status" value="2"/>
</dbReference>
<feature type="disulfide bond" evidence="15">
    <location>
        <begin position="685"/>
        <end position="697"/>
    </location>
</feature>
<dbReference type="PANTHER" id="PTHR10913">
    <property type="entry name" value="FOLLISTATIN-RELATED"/>
    <property type="match status" value="1"/>
</dbReference>
<dbReference type="SMART" id="SM00280">
    <property type="entry name" value="KAZAL"/>
    <property type="match status" value="8"/>
</dbReference>
<dbReference type="GO" id="GO:0048667">
    <property type="term" value="P:cell morphogenesis involved in neuron differentiation"/>
    <property type="evidence" value="ECO:0007669"/>
    <property type="project" value="UniProtKB-ARBA"/>
</dbReference>
<keyword evidence="2" id="KW-0217">Developmental protein</keyword>
<evidence type="ECO:0000256" key="14">
    <source>
        <dbReference type="PROSITE-ProRule" id="PRU00196"/>
    </source>
</evidence>
<evidence type="ECO:0000256" key="9">
    <source>
        <dbReference type="ARBA" id="ARBA00022869"/>
    </source>
</evidence>
<dbReference type="InterPro" id="IPR036058">
    <property type="entry name" value="Kazal_dom_sf"/>
</dbReference>
<comment type="subcellular location">
    <subcellularLocation>
        <location evidence="1">Secreted</location>
        <location evidence="1">Extracellular space</location>
        <location evidence="1">Extracellular matrix</location>
        <location evidence="1">Basement membrane</location>
    </subcellularLocation>
</comment>
<keyword evidence="22" id="KW-1185">Reference proteome</keyword>
<keyword evidence="4" id="KW-0272">Extracellular matrix</keyword>
<evidence type="ECO:0000256" key="11">
    <source>
        <dbReference type="ARBA" id="ARBA00023180"/>
    </source>
</evidence>
<evidence type="ECO:0000256" key="12">
    <source>
        <dbReference type="ARBA" id="ARBA00023292"/>
    </source>
</evidence>
<dbReference type="Pfam" id="PF00053">
    <property type="entry name" value="EGF_laminin"/>
    <property type="match status" value="2"/>
</dbReference>
<dbReference type="PROSITE" id="PS01248">
    <property type="entry name" value="EGF_LAM_1"/>
    <property type="match status" value="1"/>
</dbReference>
<dbReference type="InterPro" id="IPR000742">
    <property type="entry name" value="EGF"/>
</dbReference>
<comment type="caution">
    <text evidence="14">Lacks conserved residue(s) required for the propagation of feature annotation.</text>
</comment>
<dbReference type="SUPFAM" id="SSF100895">
    <property type="entry name" value="Kazal-type serine protease inhibitors"/>
    <property type="match status" value="8"/>
</dbReference>
<dbReference type="PRINTS" id="PR00011">
    <property type="entry name" value="EGFLAMININ"/>
</dbReference>
<feature type="domain" description="Kazal-like" evidence="20">
    <location>
        <begin position="809"/>
        <end position="865"/>
    </location>
</feature>
<dbReference type="SMART" id="SM00274">
    <property type="entry name" value="FOLN"/>
    <property type="match status" value="7"/>
</dbReference>
<dbReference type="FunFam" id="2.10.25.10:FF:000083">
    <property type="entry name" value="Laminin subunit alpha"/>
    <property type="match status" value="1"/>
</dbReference>
<dbReference type="GO" id="GO:0016358">
    <property type="term" value="P:dendrite development"/>
    <property type="evidence" value="ECO:0007669"/>
    <property type="project" value="UniProtKB-ARBA"/>
</dbReference>
<keyword evidence="7" id="KW-0677">Repeat</keyword>
<feature type="domain" description="EGF-like" evidence="17">
    <location>
        <begin position="1568"/>
        <end position="1606"/>
    </location>
</feature>
<dbReference type="SUPFAM" id="SSF57184">
    <property type="entry name" value="Growth factor receptor domain"/>
    <property type="match status" value="1"/>
</dbReference>
<dbReference type="GO" id="GO:0043005">
    <property type="term" value="C:neuron projection"/>
    <property type="evidence" value="ECO:0007669"/>
    <property type="project" value="UniProtKB-ARBA"/>
</dbReference>
<keyword evidence="12 15" id="KW-0424">Laminin EGF-like domain</keyword>
<feature type="domain" description="EGF-like" evidence="17">
    <location>
        <begin position="1347"/>
        <end position="1384"/>
    </location>
</feature>
<reference evidence="21" key="2">
    <citation type="submission" date="2023-03" db="EMBL/GenBank/DDBJ databases">
        <authorList>
            <person name="Inwood S.N."/>
            <person name="Skelly J.G."/>
            <person name="Guhlin J."/>
            <person name="Harrop T.W.R."/>
            <person name="Goldson S.G."/>
            <person name="Dearden P.K."/>
        </authorList>
    </citation>
    <scope>NUCLEOTIDE SEQUENCE</scope>
    <source>
        <strain evidence="21">Irish</strain>
        <tissue evidence="21">Whole body</tissue>
    </source>
</reference>
<sequence>MDPFDSWTDRAPVEIKDPCRNVNCSLGSQCVRSRDGTDAKCECLKSCPNLGDHEGSGPVCGTDGVDYQSVCELNRLACANGTNVTVAFRGKCDPCNAVECSEPEICQLDELRQPACHCGEQCGLEFSPVCGSNGKTYSNECSLRHEACRSRLPLRKIYNGACSSGINPCDGANCSEVQQCEIDRYGITKCECGPECEPVMKPVCARGGTTYKSLCELKRQACITKSNIEVAYTGTCGSRGPCSEKILEVLHQEQKRLESRIKERLESRLKKQLESRLRNDSNQICQWGAICAENGDIATCECPTCSVEFNPVCGDDGISYGNECKLRLEACQHHREIKVLYQGLCNGCENKKCEHYGKCESDSSGEARCVCPTNCGDLGKESNSVNKVCGSDGETYTSECALKNASCIMQIEINVAFEGDCKLCTNVVCENGARCAAGECICPESCPEESGKTVCGTDGKTYQSECELQRIACDRDKTKELPLHVAFHGECGEKFAVAALTTMSTALITRQSTIITEVTSTQEREACKDIHCDFEATCELGPDKFPRCSCKFDCGSIPPENIRPVCGSDLKIYSSICAMKMEACQRQQELRLRPLDLCEGMEVKPCNGDQPLTDADGKEYDCGSGLNRRDCPSNSYCHQTTRFARCCKKVQGIQVVKCLDSWHGCCPDGKTAALGPDGAGCPSLCNCNRLGSMSDTCNPETGQCDCRPGVGGLKCDRCMPGYWGLPKISEGHQGCIPCGCSLFGSIREDCEQMTGRCVCNPEIQGHKCTICTDHNKILTPTGCYSVDTSPMIPSSCNELECYSGGHCTEIGGPHCVCPSSCPVDFPSVPVCGSDGQTYDNECELRLYACRHQADVVTQAFGHCRDYPMVNTDFPVKRFTAVQYTQPAAAISPLSKSTRHLLGPEPDPRYYYTHRAQQESITIDRDNLKHGIAAASRPTPATIRVVTALLGDLCTEDKDCTISNSECANGACLCAEGFSETSDRQECFANYITVAPSEDLRACVSYPCHSSSTCIDLPSSTFVCICHPNYTGLLCDEEINKREYDIPSFDGKSYVRMSRLKAYHKFSIEIEFKTYADNGIILYDQQKNDGTGDFVSLAIVDGYVQFRYNLGNGPVILTSPERVTMKNYHRIAAKRYHKDGVLIFNDGEDIAGQSQGMLKSLDLTQDTFIGNIPTNYSRVYENIGTNHGLLGCIRKLKINRFPIDLHIGKDKDILETYRVKECRENACGNLPCENGATCQPIFDEDLCNGRECKINRKHKKNKNKNEINIVKCKGKNCQMIEKNNKKRKRSNGHGIKRCVNEECEYNYDLKYETTYDNTNNNYGISTYSPPLYKCICPPQFTGINCEESLDPCLNDPCQHGATCDILPQGGYVCKCPPGRTGDHCEILDGELNEFLIPQFTGDGFLELPCLEGVGKAFSIELWFLTRATDGLLLYNGQLNNGRGDFISLNLVHGKIQFRFNLGSGIANITSPDTVSLDTWHCVRISRLGREGLLQLDEGTIARGFSGNPLAELNLEMPLYIGGVKHWREVHRLAGAWTGLVGGVQRLMVNDRTYQNLAVNFTQHNTDIYDGLPCPSNENPCHNGGVCLPLLNSYLCKCASSYNGLHCEFFMGYDVSGGEISDRPVKFDGDNFLQFKHRYGRSNNSYITTNTTTNEYYDESYPDYEFEDDDNFEYENYDYTERKGQQSNKFELRLRTTYPDGMIAWIGRGKIEHLILSLHDGYVVLTYKSKNEQISLRSRDKIDDGVFHHIKAARRRKATIIQIDDQLPIKVTTETTLLTTNGKLFVGGKPGHKGIKGCVTDFIVDKRRLPLTRRKIEFCHDNDV</sequence>
<keyword evidence="11" id="KW-0325">Glycoprotein</keyword>
<evidence type="ECO:0000256" key="2">
    <source>
        <dbReference type="ARBA" id="ARBA00022473"/>
    </source>
</evidence>
<name>A0AA39FVL0_9HYME</name>
<accession>A0AA39FVL0</accession>
<feature type="disulfide bond" evidence="15">
    <location>
        <begin position="706"/>
        <end position="715"/>
    </location>
</feature>
<evidence type="ECO:0000256" key="10">
    <source>
        <dbReference type="ARBA" id="ARBA00023157"/>
    </source>
</evidence>
<evidence type="ECO:0000256" key="6">
    <source>
        <dbReference type="ARBA" id="ARBA00022729"/>
    </source>
</evidence>
<dbReference type="GO" id="GO:0016020">
    <property type="term" value="C:membrane"/>
    <property type="evidence" value="ECO:0007669"/>
    <property type="project" value="InterPro"/>
</dbReference>
<feature type="disulfide bond" evidence="15">
    <location>
        <begin position="687"/>
        <end position="704"/>
    </location>
</feature>
<evidence type="ECO:0000259" key="17">
    <source>
        <dbReference type="PROSITE" id="PS50026"/>
    </source>
</evidence>
<dbReference type="SMART" id="SM00282">
    <property type="entry name" value="LamG"/>
    <property type="match status" value="3"/>
</dbReference>
<dbReference type="Gene3D" id="3.30.60.30">
    <property type="match status" value="8"/>
</dbReference>
<feature type="domain" description="Kazal-like" evidence="20">
    <location>
        <begin position="96"/>
        <end position="164"/>
    </location>
</feature>
<dbReference type="EMBL" id="JAQQBS010000001">
    <property type="protein sequence ID" value="KAK0176672.1"/>
    <property type="molecule type" value="Genomic_DNA"/>
</dbReference>
<dbReference type="InterPro" id="IPR009030">
    <property type="entry name" value="Growth_fac_rcpt_cys_sf"/>
</dbReference>
<dbReference type="InterPro" id="IPR003645">
    <property type="entry name" value="Fol_N"/>
</dbReference>
<keyword evidence="5 13" id="KW-0245">EGF-like domain</keyword>
<evidence type="ECO:0000313" key="22">
    <source>
        <dbReference type="Proteomes" id="UP001168990"/>
    </source>
</evidence>
<dbReference type="Gene3D" id="2.10.25.10">
    <property type="entry name" value="Laminin"/>
    <property type="match status" value="5"/>
</dbReference>
<dbReference type="CDD" id="cd00104">
    <property type="entry name" value="KAZAL_FS"/>
    <property type="match status" value="6"/>
</dbReference>
<reference evidence="21" key="1">
    <citation type="journal article" date="2023" name="bioRxiv">
        <title>Scaffold-level genome assemblies of two parasitoid biocontrol wasps reveal the parthenogenesis mechanism and an associated novel virus.</title>
        <authorList>
            <person name="Inwood S."/>
            <person name="Skelly J."/>
            <person name="Guhlin J."/>
            <person name="Harrop T."/>
            <person name="Goldson S."/>
            <person name="Dearden P."/>
        </authorList>
    </citation>
    <scope>NUCLEOTIDE SEQUENCE</scope>
    <source>
        <strain evidence="21">Irish</strain>
        <tissue evidence="21">Whole body</tissue>
    </source>
</reference>
<dbReference type="CDD" id="cd00055">
    <property type="entry name" value="EGF_Lam"/>
    <property type="match status" value="2"/>
</dbReference>
<dbReference type="SMART" id="SM00180">
    <property type="entry name" value="EGF_Lam"/>
    <property type="match status" value="3"/>
</dbReference>
<keyword evidence="10 13" id="KW-1015">Disulfide bond</keyword>
<dbReference type="GO" id="GO:0009887">
    <property type="term" value="P:animal organ morphogenesis"/>
    <property type="evidence" value="ECO:0007669"/>
    <property type="project" value="UniProtKB-ARBA"/>
</dbReference>
<dbReference type="Pfam" id="PF00054">
    <property type="entry name" value="Laminin_G_1"/>
    <property type="match status" value="2"/>
</dbReference>
<feature type="domain" description="Kazal-like" evidence="20">
    <location>
        <begin position="436"/>
        <end position="493"/>
    </location>
</feature>
<dbReference type="InterPro" id="IPR013320">
    <property type="entry name" value="ConA-like_dom_sf"/>
</dbReference>
<evidence type="ECO:0000259" key="18">
    <source>
        <dbReference type="PROSITE" id="PS50027"/>
    </source>
</evidence>
<feature type="domain" description="Laminin G" evidence="16">
    <location>
        <begin position="1043"/>
        <end position="1231"/>
    </location>
</feature>
<dbReference type="SUPFAM" id="SSF57196">
    <property type="entry name" value="EGF/Laminin"/>
    <property type="match status" value="1"/>
</dbReference>
<dbReference type="GO" id="GO:0048646">
    <property type="term" value="P:anatomical structure formation involved in morphogenesis"/>
    <property type="evidence" value="ECO:0007669"/>
    <property type="project" value="UniProtKB-ARBA"/>
</dbReference>